<dbReference type="PROSITE" id="PS00036">
    <property type="entry name" value="BZIP_BASIC"/>
    <property type="match status" value="1"/>
</dbReference>
<evidence type="ECO:0000256" key="8">
    <source>
        <dbReference type="SAM" id="MobiDB-lite"/>
    </source>
</evidence>
<dbReference type="InterPro" id="IPR046347">
    <property type="entry name" value="bZIP_sf"/>
</dbReference>
<evidence type="ECO:0000256" key="2">
    <source>
        <dbReference type="ARBA" id="ARBA00007163"/>
    </source>
</evidence>
<dbReference type="PANTHER" id="PTHR46408">
    <property type="entry name" value="BASIC LEUCINE ZIPPER 63"/>
    <property type="match status" value="1"/>
</dbReference>
<feature type="region of interest" description="Disordered" evidence="8">
    <location>
        <begin position="102"/>
        <end position="158"/>
    </location>
</feature>
<dbReference type="Pfam" id="PF12498">
    <property type="entry name" value="bZIP_C"/>
    <property type="match status" value="1"/>
</dbReference>
<proteinExistence type="inferred from homology"/>
<reference evidence="10 11" key="1">
    <citation type="submission" date="2024-01" db="EMBL/GenBank/DDBJ databases">
        <title>The genomes of 5 underutilized Papilionoideae crops provide insights into root nodulation and disease resistanc.</title>
        <authorList>
            <person name="Jiang F."/>
        </authorList>
    </citation>
    <scope>NUCLEOTIDE SEQUENCE [LARGE SCALE GENOMIC DNA]</scope>
    <source>
        <strain evidence="10">JINMINGXINNONG_FW02</strain>
        <tissue evidence="10">Leaves</tissue>
    </source>
</reference>
<evidence type="ECO:0000256" key="1">
    <source>
        <dbReference type="ARBA" id="ARBA00004123"/>
    </source>
</evidence>
<organism evidence="10 11">
    <name type="scientific">Phaseolus coccineus</name>
    <name type="common">Scarlet runner bean</name>
    <name type="synonym">Phaseolus multiflorus</name>
    <dbReference type="NCBI Taxonomy" id="3886"/>
    <lineage>
        <taxon>Eukaryota</taxon>
        <taxon>Viridiplantae</taxon>
        <taxon>Streptophyta</taxon>
        <taxon>Embryophyta</taxon>
        <taxon>Tracheophyta</taxon>
        <taxon>Spermatophyta</taxon>
        <taxon>Magnoliopsida</taxon>
        <taxon>eudicotyledons</taxon>
        <taxon>Gunneridae</taxon>
        <taxon>Pentapetalae</taxon>
        <taxon>rosids</taxon>
        <taxon>fabids</taxon>
        <taxon>Fabales</taxon>
        <taxon>Fabaceae</taxon>
        <taxon>Papilionoideae</taxon>
        <taxon>50 kb inversion clade</taxon>
        <taxon>NPAAA clade</taxon>
        <taxon>indigoferoid/millettioid clade</taxon>
        <taxon>Phaseoleae</taxon>
        <taxon>Phaseolus</taxon>
    </lineage>
</organism>
<evidence type="ECO:0000256" key="4">
    <source>
        <dbReference type="ARBA" id="ARBA00023125"/>
    </source>
</evidence>
<keyword evidence="3" id="KW-0805">Transcription regulation</keyword>
<dbReference type="InterPro" id="IPR004827">
    <property type="entry name" value="bZIP"/>
</dbReference>
<evidence type="ECO:0000256" key="6">
    <source>
        <dbReference type="ARBA" id="ARBA00023242"/>
    </source>
</evidence>
<dbReference type="PANTHER" id="PTHR46408:SF10">
    <property type="entry name" value="BASIC LEUCINE ZIPPER 63"/>
    <property type="match status" value="1"/>
</dbReference>
<keyword evidence="11" id="KW-1185">Reference proteome</keyword>
<dbReference type="PROSITE" id="PS50217">
    <property type="entry name" value="BZIP"/>
    <property type="match status" value="1"/>
</dbReference>
<dbReference type="GO" id="GO:0003677">
    <property type="term" value="F:DNA binding"/>
    <property type="evidence" value="ECO:0007669"/>
    <property type="project" value="UniProtKB-KW"/>
</dbReference>
<comment type="similarity">
    <text evidence="2">Belongs to the bZIP family.</text>
</comment>
<keyword evidence="7" id="KW-0175">Coiled coil</keyword>
<accession>A0AAN9QIP0</accession>
<comment type="caution">
    <text evidence="10">The sequence shown here is derived from an EMBL/GenBank/DDBJ whole genome shotgun (WGS) entry which is preliminary data.</text>
</comment>
<evidence type="ECO:0000256" key="3">
    <source>
        <dbReference type="ARBA" id="ARBA00023015"/>
    </source>
</evidence>
<dbReference type="Pfam" id="PF00170">
    <property type="entry name" value="bZIP_1"/>
    <property type="match status" value="1"/>
</dbReference>
<gene>
    <name evidence="10" type="ORF">VNO80_29624</name>
</gene>
<dbReference type="GO" id="GO:0046983">
    <property type="term" value="F:protein dimerization activity"/>
    <property type="evidence" value="ECO:0007669"/>
    <property type="project" value="UniProtKB-ARBA"/>
</dbReference>
<keyword evidence="4" id="KW-0238">DNA-binding</keyword>
<keyword evidence="5" id="KW-0804">Transcription</keyword>
<dbReference type="InterPro" id="IPR045314">
    <property type="entry name" value="bZIP_plant_GBF1"/>
</dbReference>
<dbReference type="AlphaFoldDB" id="A0AAN9QIP0"/>
<dbReference type="SUPFAM" id="SSF57959">
    <property type="entry name" value="Leucine zipper domain"/>
    <property type="match status" value="1"/>
</dbReference>
<feature type="compositionally biased region" description="Acidic residues" evidence="8">
    <location>
        <begin position="142"/>
        <end position="152"/>
    </location>
</feature>
<evidence type="ECO:0000256" key="5">
    <source>
        <dbReference type="ARBA" id="ARBA00023163"/>
    </source>
</evidence>
<sequence length="349" mass="38259">MERVLSVDEISEQYWVAAKKESCKLKSNMNRSESEWAFQQFLQEAASPSSSSSSDVKDPDININIPVTLNVDSQDYQTILKTKLNLACAAVALTRAVPSEVGSQATLKDAKAPTGIPCSNSLQKKPAVAVRPTISGSSREQSDDEEAEEEISITENMNPTDAKRVRRMLSNRESARRSRRRKQAHLSDLETQVSQLRGENSSLLKRLTDVSQRYNSAAVDNRVLKADVETLRAKVKMAEETVKRISGLSPMFHAMTEMSSIEIPLFDESPSETSAGAAVPVQEDPNHQLCQATSNNGFGGISSIKTVQQNVTTVVGGNKTGGETSLHRVASLEHLQKRIRGDEDSRGEQ</sequence>
<evidence type="ECO:0000313" key="11">
    <source>
        <dbReference type="Proteomes" id="UP001374584"/>
    </source>
</evidence>
<dbReference type="Gene3D" id="1.20.5.170">
    <property type="match status" value="1"/>
</dbReference>
<dbReference type="EMBL" id="JAYMYR010000011">
    <property type="protein sequence ID" value="KAK7332868.1"/>
    <property type="molecule type" value="Genomic_DNA"/>
</dbReference>
<dbReference type="CDD" id="cd14702">
    <property type="entry name" value="bZIP_plant_GBF1"/>
    <property type="match status" value="1"/>
</dbReference>
<feature type="domain" description="BZIP" evidence="9">
    <location>
        <begin position="161"/>
        <end position="215"/>
    </location>
</feature>
<name>A0AAN9QIP0_PHACN</name>
<dbReference type="GO" id="GO:0005634">
    <property type="term" value="C:nucleus"/>
    <property type="evidence" value="ECO:0007669"/>
    <property type="project" value="UniProtKB-SubCell"/>
</dbReference>
<evidence type="ECO:0000313" key="10">
    <source>
        <dbReference type="EMBL" id="KAK7332868.1"/>
    </source>
</evidence>
<dbReference type="GO" id="GO:0003700">
    <property type="term" value="F:DNA-binding transcription factor activity"/>
    <property type="evidence" value="ECO:0007669"/>
    <property type="project" value="InterPro"/>
</dbReference>
<dbReference type="SMART" id="SM00338">
    <property type="entry name" value="BRLZ"/>
    <property type="match status" value="1"/>
</dbReference>
<keyword evidence="6" id="KW-0539">Nucleus</keyword>
<feature type="coiled-coil region" evidence="7">
    <location>
        <begin position="172"/>
        <end position="241"/>
    </location>
</feature>
<dbReference type="InterPro" id="IPR020983">
    <property type="entry name" value="Basic_leucine-zipper_C"/>
</dbReference>
<dbReference type="Proteomes" id="UP001374584">
    <property type="component" value="Unassembled WGS sequence"/>
</dbReference>
<protein>
    <recommendedName>
        <fullName evidence="9">BZIP domain-containing protein</fullName>
    </recommendedName>
</protein>
<comment type="subcellular location">
    <subcellularLocation>
        <location evidence="1">Nucleus</location>
    </subcellularLocation>
</comment>
<evidence type="ECO:0000259" key="9">
    <source>
        <dbReference type="PROSITE" id="PS50217"/>
    </source>
</evidence>
<dbReference type="FunFam" id="1.20.5.170:FF:000020">
    <property type="entry name" value="BZIP transcription factor"/>
    <property type="match status" value="1"/>
</dbReference>
<evidence type="ECO:0000256" key="7">
    <source>
        <dbReference type="SAM" id="Coils"/>
    </source>
</evidence>